<feature type="binding site" evidence="16">
    <location>
        <position position="86"/>
    </location>
    <ligand>
        <name>substrate</name>
    </ligand>
</feature>
<comment type="cofactor">
    <cofactor evidence="2">
        <name>K(+)</name>
        <dbReference type="ChEBI" id="CHEBI:29103"/>
    </cofactor>
</comment>
<dbReference type="GeneID" id="77847868"/>
<keyword evidence="12 16" id="KW-0630">Potassium</keyword>
<dbReference type="EC" id="2.7.1.33" evidence="6 16"/>
<sequence>MNLIIDQGNSITKMALFRAGRLQNVYFYPKWDSTTVIDFLDAHEVDAAIFSTVTEYDPQAIAILQQRLPYFLKFDHSSELPIKIGYATPETLGLDRIAAVVGAAMQCPDKAVLIVDAGTCVTYDLLTADGTFAGGNIAPGIRLRLRAMHEHTGKLPLIDDAGETPEIGFSTETAMRAGAVLGVAYEIEGYIARLNKVYPDLFVFLTGGDALKLAAKIKSRIFVDENLVLTGLNRILQENAKI</sequence>
<evidence type="ECO:0000313" key="18">
    <source>
        <dbReference type="Proteomes" id="UP000006044"/>
    </source>
</evidence>
<dbReference type="CDD" id="cd24015">
    <property type="entry name" value="ASKHA_NBD_PanK-III"/>
    <property type="match status" value="1"/>
</dbReference>
<dbReference type="eggNOG" id="COG1521">
    <property type="taxonomic scope" value="Bacteria"/>
</dbReference>
<feature type="binding site" evidence="16">
    <location>
        <position position="119"/>
    </location>
    <ligand>
        <name>ATP</name>
        <dbReference type="ChEBI" id="CHEBI:30616"/>
    </ligand>
</feature>
<reference evidence="17 18" key="1">
    <citation type="submission" date="2012-08" db="EMBL/GenBank/DDBJ databases">
        <title>The Genome Sequence of Barnesiella intestinihominis YIT 11860.</title>
        <authorList>
            <consortium name="The Broad Institute Genome Sequencing Platform"/>
            <person name="Earl A."/>
            <person name="Ward D."/>
            <person name="Feldgarden M."/>
            <person name="Gevers D."/>
            <person name="Morotomi M."/>
            <person name="Walker B."/>
            <person name="Young S.K."/>
            <person name="Zeng Q."/>
            <person name="Gargeya S."/>
            <person name="Fitzgerald M."/>
            <person name="Haas B."/>
            <person name="Abouelleil A."/>
            <person name="Alvarado L."/>
            <person name="Arachchi H.M."/>
            <person name="Berlin A.M."/>
            <person name="Chapman S.B."/>
            <person name="Goldberg J."/>
            <person name="Griggs A."/>
            <person name="Gujja S."/>
            <person name="Hansen M."/>
            <person name="Howarth C."/>
            <person name="Imamovic A."/>
            <person name="Larimer J."/>
            <person name="McCowen C."/>
            <person name="Montmayeur A."/>
            <person name="Murphy C."/>
            <person name="Neiman D."/>
            <person name="Pearson M."/>
            <person name="Priest M."/>
            <person name="Roberts A."/>
            <person name="Saif S."/>
            <person name="Shea T."/>
            <person name="Sisk P."/>
            <person name="Sykes S."/>
            <person name="Wortman J."/>
            <person name="Nusbaum C."/>
            <person name="Birren B."/>
        </authorList>
    </citation>
    <scope>NUCLEOTIDE SEQUENCE [LARGE SCALE GENOMIC DNA]</scope>
    <source>
        <strain evidence="17 18">YIT 11860</strain>
    </source>
</reference>
<evidence type="ECO:0000256" key="4">
    <source>
        <dbReference type="ARBA" id="ARBA00005225"/>
    </source>
</evidence>
<comment type="caution">
    <text evidence="17">The sequence shown here is derived from an EMBL/GenBank/DDBJ whole genome shotgun (WGS) entry which is preliminary data.</text>
</comment>
<dbReference type="PANTHER" id="PTHR34265:SF1">
    <property type="entry name" value="TYPE III PANTOTHENATE KINASE"/>
    <property type="match status" value="1"/>
</dbReference>
<dbReference type="Proteomes" id="UP000006044">
    <property type="component" value="Unassembled WGS sequence"/>
</dbReference>
<feature type="binding site" evidence="16">
    <location>
        <position position="171"/>
    </location>
    <ligand>
        <name>substrate</name>
    </ligand>
</feature>
<organism evidence="17 18">
    <name type="scientific">Barnesiella intestinihominis YIT 11860</name>
    <dbReference type="NCBI Taxonomy" id="742726"/>
    <lineage>
        <taxon>Bacteria</taxon>
        <taxon>Pseudomonadati</taxon>
        <taxon>Bacteroidota</taxon>
        <taxon>Bacteroidia</taxon>
        <taxon>Bacteroidales</taxon>
        <taxon>Barnesiellaceae</taxon>
        <taxon>Barnesiella</taxon>
    </lineage>
</organism>
<gene>
    <name evidence="16" type="primary">coaX</name>
    <name evidence="17" type="ORF">HMPREF9448_00529</name>
</gene>
<comment type="function">
    <text evidence="16">Catalyzes the phosphorylation of pantothenate (Pan), the first step in CoA biosynthesis.</text>
</comment>
<evidence type="ECO:0000256" key="10">
    <source>
        <dbReference type="ARBA" id="ARBA00022777"/>
    </source>
</evidence>
<comment type="pathway">
    <text evidence="4 16">Cofactor biosynthesis; coenzyme A biosynthesis; CoA from (R)-pantothenate: step 1/5.</text>
</comment>
<evidence type="ECO:0000256" key="1">
    <source>
        <dbReference type="ARBA" id="ARBA00001206"/>
    </source>
</evidence>
<evidence type="ECO:0000313" key="17">
    <source>
        <dbReference type="EMBL" id="EJZ66352.1"/>
    </source>
</evidence>
<dbReference type="InterPro" id="IPR043129">
    <property type="entry name" value="ATPase_NBD"/>
</dbReference>
<dbReference type="GO" id="GO:0015937">
    <property type="term" value="P:coenzyme A biosynthetic process"/>
    <property type="evidence" value="ECO:0007669"/>
    <property type="project" value="UniProtKB-UniRule"/>
</dbReference>
<feature type="binding site" evidence="16">
    <location>
        <position position="116"/>
    </location>
    <ligand>
        <name>K(+)</name>
        <dbReference type="ChEBI" id="CHEBI:29103"/>
    </ligand>
</feature>
<evidence type="ECO:0000256" key="9">
    <source>
        <dbReference type="ARBA" id="ARBA00022741"/>
    </source>
</evidence>
<dbReference type="GO" id="GO:0004594">
    <property type="term" value="F:pantothenate kinase activity"/>
    <property type="evidence" value="ECO:0007669"/>
    <property type="project" value="UniProtKB-UniRule"/>
</dbReference>
<dbReference type="STRING" id="742726.HMPREF9448_00529"/>
<keyword evidence="13 16" id="KW-0173">Coenzyme A biosynthesis</keyword>
<evidence type="ECO:0000256" key="14">
    <source>
        <dbReference type="ARBA" id="ARBA00038036"/>
    </source>
</evidence>
<keyword evidence="10 16" id="KW-0418">Kinase</keyword>
<name>K0X4I7_9BACT</name>
<feature type="active site" description="Proton acceptor" evidence="16">
    <location>
        <position position="95"/>
    </location>
</feature>
<keyword evidence="18" id="KW-1185">Reference proteome</keyword>
<keyword evidence="7 16" id="KW-0963">Cytoplasm</keyword>
<protein>
    <recommendedName>
        <fullName evidence="15 16">Type III pantothenate kinase</fullName>
        <ecNumber evidence="6 16">2.7.1.33</ecNumber>
    </recommendedName>
    <alternativeName>
        <fullName evidence="16">PanK-III</fullName>
    </alternativeName>
    <alternativeName>
        <fullName evidence="16">Pantothenic acid kinase</fullName>
    </alternativeName>
</protein>
<proteinExistence type="inferred from homology"/>
<dbReference type="NCBIfam" id="TIGR00671">
    <property type="entry name" value="baf"/>
    <property type="match status" value="1"/>
</dbReference>
<evidence type="ECO:0000256" key="12">
    <source>
        <dbReference type="ARBA" id="ARBA00022958"/>
    </source>
</evidence>
<evidence type="ECO:0000256" key="8">
    <source>
        <dbReference type="ARBA" id="ARBA00022679"/>
    </source>
</evidence>
<evidence type="ECO:0000256" key="11">
    <source>
        <dbReference type="ARBA" id="ARBA00022840"/>
    </source>
</evidence>
<dbReference type="Pfam" id="PF03309">
    <property type="entry name" value="Pan_kinase"/>
    <property type="match status" value="1"/>
</dbReference>
<evidence type="ECO:0000256" key="7">
    <source>
        <dbReference type="ARBA" id="ARBA00022490"/>
    </source>
</evidence>
<feature type="binding site" evidence="16">
    <location>
        <begin position="93"/>
        <end position="96"/>
    </location>
    <ligand>
        <name>substrate</name>
    </ligand>
</feature>
<keyword evidence="11 16" id="KW-0067">ATP-binding</keyword>
<comment type="subcellular location">
    <subcellularLocation>
        <location evidence="3 16">Cytoplasm</location>
    </subcellularLocation>
</comment>
<evidence type="ECO:0000256" key="13">
    <source>
        <dbReference type="ARBA" id="ARBA00022993"/>
    </source>
</evidence>
<evidence type="ECO:0000256" key="6">
    <source>
        <dbReference type="ARBA" id="ARBA00012102"/>
    </source>
</evidence>
<comment type="cofactor">
    <cofactor evidence="16">
        <name>NH4(+)</name>
        <dbReference type="ChEBI" id="CHEBI:28938"/>
    </cofactor>
    <cofactor evidence="16">
        <name>K(+)</name>
        <dbReference type="ChEBI" id="CHEBI:29103"/>
    </cofactor>
    <text evidence="16">A monovalent cation. Ammonium or potassium.</text>
</comment>
<dbReference type="UniPathway" id="UPA00241">
    <property type="reaction ID" value="UER00352"/>
</dbReference>
<dbReference type="InterPro" id="IPR004619">
    <property type="entry name" value="Type_III_PanK"/>
</dbReference>
<dbReference type="AlphaFoldDB" id="K0X4I7"/>
<evidence type="ECO:0000256" key="5">
    <source>
        <dbReference type="ARBA" id="ARBA00011738"/>
    </source>
</evidence>
<comment type="similarity">
    <text evidence="14 16">Belongs to the type III pantothenate kinase family.</text>
</comment>
<accession>K0X4I7</accession>
<evidence type="ECO:0000256" key="16">
    <source>
        <dbReference type="HAMAP-Rule" id="MF_01274"/>
    </source>
</evidence>
<feature type="binding site" evidence="16">
    <location>
        <begin position="6"/>
        <end position="13"/>
    </location>
    <ligand>
        <name>ATP</name>
        <dbReference type="ChEBI" id="CHEBI:30616"/>
    </ligand>
</feature>
<comment type="catalytic activity">
    <reaction evidence="1 16">
        <text>(R)-pantothenate + ATP = (R)-4'-phosphopantothenate + ADP + H(+)</text>
        <dbReference type="Rhea" id="RHEA:16373"/>
        <dbReference type="ChEBI" id="CHEBI:10986"/>
        <dbReference type="ChEBI" id="CHEBI:15378"/>
        <dbReference type="ChEBI" id="CHEBI:29032"/>
        <dbReference type="ChEBI" id="CHEBI:30616"/>
        <dbReference type="ChEBI" id="CHEBI:456216"/>
        <dbReference type="EC" id="2.7.1.33"/>
    </reaction>
</comment>
<dbReference type="GO" id="GO:0005524">
    <property type="term" value="F:ATP binding"/>
    <property type="evidence" value="ECO:0007669"/>
    <property type="project" value="UniProtKB-UniRule"/>
</dbReference>
<evidence type="ECO:0000256" key="15">
    <source>
        <dbReference type="ARBA" id="ARBA00040883"/>
    </source>
</evidence>
<dbReference type="EMBL" id="ADLE01000001">
    <property type="protein sequence ID" value="EJZ66352.1"/>
    <property type="molecule type" value="Genomic_DNA"/>
</dbReference>
<dbReference type="OrthoDB" id="9804707at2"/>
<evidence type="ECO:0000256" key="3">
    <source>
        <dbReference type="ARBA" id="ARBA00004496"/>
    </source>
</evidence>
<dbReference type="GO" id="GO:0005737">
    <property type="term" value="C:cytoplasm"/>
    <property type="evidence" value="ECO:0007669"/>
    <property type="project" value="UniProtKB-SubCell"/>
</dbReference>
<dbReference type="RefSeq" id="WP_008861026.1">
    <property type="nucleotide sequence ID" value="NZ_JH815203.1"/>
</dbReference>
<dbReference type="Gene3D" id="3.30.420.40">
    <property type="match status" value="1"/>
</dbReference>
<dbReference type="GO" id="GO:0046872">
    <property type="term" value="F:metal ion binding"/>
    <property type="evidence" value="ECO:0007669"/>
    <property type="project" value="UniProtKB-KW"/>
</dbReference>
<dbReference type="HOGENOM" id="CLU_066627_2_0_10"/>
<dbReference type="HAMAP" id="MF_01274">
    <property type="entry name" value="Pantothen_kinase_3"/>
    <property type="match status" value="1"/>
</dbReference>
<keyword evidence="16" id="KW-0479">Metal-binding</keyword>
<dbReference type="PANTHER" id="PTHR34265">
    <property type="entry name" value="TYPE III PANTOTHENATE KINASE"/>
    <property type="match status" value="1"/>
</dbReference>
<dbReference type="SUPFAM" id="SSF53067">
    <property type="entry name" value="Actin-like ATPase domain"/>
    <property type="match status" value="2"/>
</dbReference>
<keyword evidence="8 16" id="KW-0808">Transferase</keyword>
<comment type="subunit">
    <text evidence="5 16">Homodimer.</text>
</comment>
<keyword evidence="9 16" id="KW-0547">Nucleotide-binding</keyword>
<evidence type="ECO:0000256" key="2">
    <source>
        <dbReference type="ARBA" id="ARBA00001958"/>
    </source>
</evidence>